<evidence type="ECO:0000313" key="3">
    <source>
        <dbReference type="Proteomes" id="UP000005237"/>
    </source>
</evidence>
<evidence type="ECO:0000313" key="2">
    <source>
        <dbReference type="EnsemblMetazoa" id="CJA01990.1"/>
    </source>
</evidence>
<proteinExistence type="predicted"/>
<dbReference type="EnsemblMetazoa" id="CJA01990.1">
    <property type="protein sequence ID" value="CJA01990.1"/>
    <property type="gene ID" value="WBGene00121194"/>
</dbReference>
<keyword evidence="1" id="KW-0812">Transmembrane</keyword>
<evidence type="ECO:0000256" key="1">
    <source>
        <dbReference type="SAM" id="Phobius"/>
    </source>
</evidence>
<reference evidence="2" key="2">
    <citation type="submission" date="2022-06" db="UniProtKB">
        <authorList>
            <consortium name="EnsemblMetazoa"/>
        </authorList>
    </citation>
    <scope>IDENTIFICATION</scope>
    <source>
        <strain evidence="2">DF5081</strain>
    </source>
</reference>
<reference evidence="3" key="1">
    <citation type="submission" date="2010-08" db="EMBL/GenBank/DDBJ databases">
        <authorList>
            <consortium name="Caenorhabditis japonica Sequencing Consortium"/>
            <person name="Wilson R.K."/>
        </authorList>
    </citation>
    <scope>NUCLEOTIDE SEQUENCE [LARGE SCALE GENOMIC DNA]</scope>
    <source>
        <strain evidence="3">DF5081</strain>
    </source>
</reference>
<dbReference type="AlphaFoldDB" id="A0A8R1DH40"/>
<feature type="transmembrane region" description="Helical" evidence="1">
    <location>
        <begin position="17"/>
        <end position="37"/>
    </location>
</feature>
<keyword evidence="1" id="KW-1133">Transmembrane helix</keyword>
<keyword evidence="1" id="KW-0472">Membrane</keyword>
<dbReference type="Proteomes" id="UP000005237">
    <property type="component" value="Unassembled WGS sequence"/>
</dbReference>
<accession>A0A8R1DH40</accession>
<name>A0A8R1DH40_CAEJA</name>
<organism evidence="2 3">
    <name type="scientific">Caenorhabditis japonica</name>
    <dbReference type="NCBI Taxonomy" id="281687"/>
    <lineage>
        <taxon>Eukaryota</taxon>
        <taxon>Metazoa</taxon>
        <taxon>Ecdysozoa</taxon>
        <taxon>Nematoda</taxon>
        <taxon>Chromadorea</taxon>
        <taxon>Rhabditida</taxon>
        <taxon>Rhabditina</taxon>
        <taxon>Rhabditomorpha</taxon>
        <taxon>Rhabditoidea</taxon>
        <taxon>Rhabditidae</taxon>
        <taxon>Peloderinae</taxon>
        <taxon>Caenorhabditis</taxon>
    </lineage>
</organism>
<protein>
    <submittedName>
        <fullName evidence="2">Uncharacterized protein</fullName>
    </submittedName>
</protein>
<keyword evidence="3" id="KW-1185">Reference proteome</keyword>
<sequence>MPAFLFNRKYSENLDPLIMLLLLVILMTAFYIGIVNYRHFFLNMDWKDALNLRVTNARVAKANRIYRRDSAGTGPKKATVVRFQIEGVVVEEDML</sequence>